<name>A0AA38RE62_9PEZI</name>
<gene>
    <name evidence="7" type="ORF">NKR23_g10630</name>
</gene>
<dbReference type="Proteomes" id="UP001174694">
    <property type="component" value="Unassembled WGS sequence"/>
</dbReference>
<dbReference type="EMBL" id="JANBVO010000048">
    <property type="protein sequence ID" value="KAJ9133696.1"/>
    <property type="molecule type" value="Genomic_DNA"/>
</dbReference>
<proteinExistence type="predicted"/>
<dbReference type="SUPFAM" id="SSF53474">
    <property type="entry name" value="alpha/beta-Hydrolases"/>
    <property type="match status" value="1"/>
</dbReference>
<keyword evidence="5" id="KW-0496">Mitochondrion</keyword>
<keyword evidence="8" id="KW-1185">Reference proteome</keyword>
<dbReference type="InterPro" id="IPR029058">
    <property type="entry name" value="AB_hydrolase_fold"/>
</dbReference>
<dbReference type="AlphaFoldDB" id="A0AA38RE62"/>
<dbReference type="GO" id="GO:0016020">
    <property type="term" value="C:membrane"/>
    <property type="evidence" value="ECO:0007669"/>
    <property type="project" value="UniProtKB-SubCell"/>
</dbReference>
<evidence type="ECO:0000256" key="4">
    <source>
        <dbReference type="ARBA" id="ARBA00022824"/>
    </source>
</evidence>
<evidence type="ECO:0000256" key="2">
    <source>
        <dbReference type="ARBA" id="ARBA00004240"/>
    </source>
</evidence>
<dbReference type="GO" id="GO:0005783">
    <property type="term" value="C:endoplasmic reticulum"/>
    <property type="evidence" value="ECO:0007669"/>
    <property type="project" value="UniProtKB-SubCell"/>
</dbReference>
<evidence type="ECO:0000256" key="1">
    <source>
        <dbReference type="ARBA" id="ARBA00004173"/>
    </source>
</evidence>
<comment type="caution">
    <text evidence="7">The sequence shown here is derived from an EMBL/GenBank/DDBJ whole genome shotgun (WGS) entry which is preliminary data.</text>
</comment>
<keyword evidence="4" id="KW-0256">Endoplasmic reticulum</keyword>
<organism evidence="7 8">
    <name type="scientific">Pleurostoma richardsiae</name>
    <dbReference type="NCBI Taxonomy" id="41990"/>
    <lineage>
        <taxon>Eukaryota</taxon>
        <taxon>Fungi</taxon>
        <taxon>Dikarya</taxon>
        <taxon>Ascomycota</taxon>
        <taxon>Pezizomycotina</taxon>
        <taxon>Sordariomycetes</taxon>
        <taxon>Sordariomycetidae</taxon>
        <taxon>Calosphaeriales</taxon>
        <taxon>Pleurostomataceae</taxon>
        <taxon>Pleurostoma</taxon>
    </lineage>
</organism>
<dbReference type="Gene3D" id="3.40.50.1820">
    <property type="entry name" value="alpha/beta hydrolase"/>
    <property type="match status" value="1"/>
</dbReference>
<evidence type="ECO:0000256" key="6">
    <source>
        <dbReference type="ARBA" id="ARBA00023136"/>
    </source>
</evidence>
<keyword evidence="6" id="KW-0472">Membrane</keyword>
<accession>A0AA38RE62</accession>
<evidence type="ECO:0000313" key="7">
    <source>
        <dbReference type="EMBL" id="KAJ9133696.1"/>
    </source>
</evidence>
<dbReference type="PANTHER" id="PTHR48182:SF2">
    <property type="entry name" value="PROTEIN SERAC1"/>
    <property type="match status" value="1"/>
</dbReference>
<dbReference type="GO" id="GO:0005739">
    <property type="term" value="C:mitochondrion"/>
    <property type="evidence" value="ECO:0007669"/>
    <property type="project" value="UniProtKB-SubCell"/>
</dbReference>
<evidence type="ECO:0000256" key="3">
    <source>
        <dbReference type="ARBA" id="ARBA00004370"/>
    </source>
</evidence>
<dbReference type="PANTHER" id="PTHR48182">
    <property type="entry name" value="PROTEIN SERAC1"/>
    <property type="match status" value="1"/>
</dbReference>
<comment type="subcellular location">
    <subcellularLocation>
        <location evidence="2">Endoplasmic reticulum</location>
    </subcellularLocation>
    <subcellularLocation>
        <location evidence="3">Membrane</location>
    </subcellularLocation>
    <subcellularLocation>
        <location evidence="1">Mitochondrion</location>
    </subcellularLocation>
</comment>
<evidence type="ECO:0000256" key="5">
    <source>
        <dbReference type="ARBA" id="ARBA00023128"/>
    </source>
</evidence>
<sequence length="402" mass="44607">MALIKPQAEVAVADQVIPGPVVLARRNLTVRIEGIPLDHIDTLEDNIRSIVNSDLHDTIATLRRRSLVRGHQPDRMATATVTVETAILGDELCRQLGEARGSSRYPYTYSSRFEGITPMYEGEGNAVVDVVAVPGLASHAFGSWKSQNNDDIWLCDYLPKDIPEIRVLLYGYDTRLQNNLSKQSIEDLGVDFLESLVAFRAHDGTCRRPIIFIGHSLGGLLIKEALVHSLKQTGDPEKVNMSQSCYGMLFFGVPNFGLRNEQLIAIVQGQPNEALIRQLVVDSDMEPSAFLRRISEEFCRTCEGQYKVVSFFERRSSPVVEVLDGKLRKTGNLCLLVTKESATSMGRAASDQDNIPLDTDHSELVKYSSRSQAPYTIVRRRLGNLIAGAQENVPKRFAAGCM</sequence>
<evidence type="ECO:0000313" key="8">
    <source>
        <dbReference type="Proteomes" id="UP001174694"/>
    </source>
</evidence>
<reference evidence="7" key="1">
    <citation type="submission" date="2022-07" db="EMBL/GenBank/DDBJ databases">
        <title>Fungi with potential for degradation of polypropylene.</title>
        <authorList>
            <person name="Gostincar C."/>
        </authorList>
    </citation>
    <scope>NUCLEOTIDE SEQUENCE</scope>
    <source>
        <strain evidence="7">EXF-13308</strain>
    </source>
</reference>
<protein>
    <submittedName>
        <fullName evidence="7">Vegetative incompatibility protein HET-E-1</fullName>
    </submittedName>
</protein>
<dbReference type="InterPro" id="IPR052374">
    <property type="entry name" value="SERAC1"/>
</dbReference>